<evidence type="ECO:0000256" key="6">
    <source>
        <dbReference type="ARBA" id="ARBA00022679"/>
    </source>
</evidence>
<dbReference type="InterPro" id="IPR036097">
    <property type="entry name" value="HisK_dim/P_sf"/>
</dbReference>
<feature type="domain" description="Histidine kinase" evidence="14">
    <location>
        <begin position="91"/>
        <end position="296"/>
    </location>
</feature>
<evidence type="ECO:0000256" key="1">
    <source>
        <dbReference type="ARBA" id="ARBA00000085"/>
    </source>
</evidence>
<dbReference type="Pfam" id="PF00512">
    <property type="entry name" value="HisKA"/>
    <property type="match status" value="1"/>
</dbReference>
<dbReference type="GO" id="GO:0005524">
    <property type="term" value="F:ATP binding"/>
    <property type="evidence" value="ECO:0007669"/>
    <property type="project" value="UniProtKB-KW"/>
</dbReference>
<dbReference type="OrthoDB" id="9792991at2"/>
<dbReference type="InterPro" id="IPR050398">
    <property type="entry name" value="HssS/ArlS-like"/>
</dbReference>
<keyword evidence="9" id="KW-0418">Kinase</keyword>
<evidence type="ECO:0000256" key="10">
    <source>
        <dbReference type="ARBA" id="ARBA00022840"/>
    </source>
</evidence>
<dbReference type="SUPFAM" id="SSF55874">
    <property type="entry name" value="ATPase domain of HSP90 chaperone/DNA topoisomerase II/histidine kinase"/>
    <property type="match status" value="1"/>
</dbReference>
<dbReference type="SMART" id="SM00387">
    <property type="entry name" value="HATPase_c"/>
    <property type="match status" value="1"/>
</dbReference>
<dbReference type="EC" id="2.7.13.3" evidence="3"/>
<dbReference type="InterPro" id="IPR005467">
    <property type="entry name" value="His_kinase_dom"/>
</dbReference>
<keyword evidence="8" id="KW-0547">Nucleotide-binding</keyword>
<evidence type="ECO:0000256" key="13">
    <source>
        <dbReference type="ARBA" id="ARBA00023136"/>
    </source>
</evidence>
<dbReference type="InterPro" id="IPR003661">
    <property type="entry name" value="HisK_dim/P_dom"/>
</dbReference>
<evidence type="ECO:0000256" key="12">
    <source>
        <dbReference type="ARBA" id="ARBA00023012"/>
    </source>
</evidence>
<protein>
    <recommendedName>
        <fullName evidence="3">histidine kinase</fullName>
        <ecNumber evidence="3">2.7.13.3</ecNumber>
    </recommendedName>
</protein>
<keyword evidence="5" id="KW-0597">Phosphoprotein</keyword>
<comment type="subcellular location">
    <subcellularLocation>
        <location evidence="2">Cell membrane</location>
        <topology evidence="2">Multi-pass membrane protein</topology>
    </subcellularLocation>
</comment>
<dbReference type="CDD" id="cd00075">
    <property type="entry name" value="HATPase"/>
    <property type="match status" value="1"/>
</dbReference>
<dbReference type="PROSITE" id="PS50109">
    <property type="entry name" value="HIS_KIN"/>
    <property type="match status" value="1"/>
</dbReference>
<name>A0A242KCF6_9ENTE</name>
<gene>
    <name evidence="16" type="ORF">A5888_000637</name>
    <name evidence="15" type="ORF">A5888_000669</name>
</gene>
<evidence type="ECO:0000256" key="4">
    <source>
        <dbReference type="ARBA" id="ARBA00022475"/>
    </source>
</evidence>
<dbReference type="Gene3D" id="1.10.287.130">
    <property type="match status" value="1"/>
</dbReference>
<keyword evidence="13" id="KW-0472">Membrane</keyword>
<keyword evidence="17" id="KW-1185">Reference proteome</keyword>
<evidence type="ECO:0000256" key="3">
    <source>
        <dbReference type="ARBA" id="ARBA00012438"/>
    </source>
</evidence>
<keyword evidence="12" id="KW-0902">Two-component regulatory system</keyword>
<evidence type="ECO:0000256" key="9">
    <source>
        <dbReference type="ARBA" id="ARBA00022777"/>
    </source>
</evidence>
<dbReference type="Gene3D" id="3.30.565.10">
    <property type="entry name" value="Histidine kinase-like ATPase, C-terminal domain"/>
    <property type="match status" value="1"/>
</dbReference>
<evidence type="ECO:0000256" key="2">
    <source>
        <dbReference type="ARBA" id="ARBA00004651"/>
    </source>
</evidence>
<keyword evidence="10" id="KW-0067">ATP-binding</keyword>
<dbReference type="GO" id="GO:0005886">
    <property type="term" value="C:plasma membrane"/>
    <property type="evidence" value="ECO:0007669"/>
    <property type="project" value="UniProtKB-SubCell"/>
</dbReference>
<sequence>MSLSLILCVVLLVIVGVLALKNSLLKKNLNEISQELSTLVSTQSNTLLSVSTGDKQVKRLANALNHQLRIVRKQRQEYLSKDRELKEAVTNISHDLRTPLTAICGYLELLETEEKAANVTRYLEIIRNRVNMMETLTEELFSYSVIISSENEATKERVILNDILEESIAAFYGVLKERGIEPVIHLPEQKVSRCLPRTLLSRMVANLLNNAVKYSDGDLMITLLETGELTFTNTTTALDAVQVGKLFDRFYTVNTAKYATGLGLGIARTFVEQMNGQISAEYEENKLSICVRFPES</sequence>
<dbReference type="Proteomes" id="UP000195141">
    <property type="component" value="Chromosome"/>
</dbReference>
<keyword evidence="6" id="KW-0808">Transferase</keyword>
<accession>A0A242KCF6</accession>
<dbReference type="GO" id="GO:0000155">
    <property type="term" value="F:phosphorelay sensor kinase activity"/>
    <property type="evidence" value="ECO:0007669"/>
    <property type="project" value="InterPro"/>
</dbReference>
<dbReference type="InterPro" id="IPR036890">
    <property type="entry name" value="HATPase_C_sf"/>
</dbReference>
<proteinExistence type="predicted"/>
<evidence type="ECO:0000256" key="11">
    <source>
        <dbReference type="ARBA" id="ARBA00022989"/>
    </source>
</evidence>
<evidence type="ECO:0000259" key="14">
    <source>
        <dbReference type="PROSITE" id="PS50109"/>
    </source>
</evidence>
<reference evidence="15" key="1">
    <citation type="submission" date="2017-05" db="EMBL/GenBank/DDBJ databases">
        <title>The Genome Sequence of Enterococcus sp. 9E7_DIV0242.</title>
        <authorList>
            <consortium name="The Broad Institute Genomics Platform"/>
            <consortium name="The Broad Institute Genomic Center for Infectious Diseases"/>
            <person name="Earl A."/>
            <person name="Manson A."/>
            <person name="Schwartman J."/>
            <person name="Gilmore M."/>
            <person name="Abouelleil A."/>
            <person name="Cao P."/>
            <person name="Chapman S."/>
            <person name="Cusick C."/>
            <person name="Shea T."/>
            <person name="Young S."/>
            <person name="Neafsey D."/>
            <person name="Nusbaum C."/>
            <person name="Birren B."/>
        </authorList>
    </citation>
    <scope>NUCLEOTIDE SEQUENCE [LARGE SCALE GENOMIC DNA]</scope>
    <source>
        <strain evidence="15">9E7_DIV0242</strain>
    </source>
</reference>
<keyword evidence="11" id="KW-1133">Transmembrane helix</keyword>
<reference evidence="16" key="2">
    <citation type="submission" date="2017-05" db="EMBL/GenBank/DDBJ databases">
        <authorList>
            <consortium name="The Broad Institute Genomics Platform"/>
            <consortium name="The Broad Institute Genomic Center for Infectious Diseases"/>
            <person name="Earl A."/>
            <person name="Manson A."/>
            <person name="Schwartman J."/>
            <person name="Gilmore M."/>
            <person name="Abouelleil A."/>
            <person name="Cao P."/>
            <person name="Chapman S."/>
            <person name="Cusick C."/>
            <person name="Shea T."/>
            <person name="Young S."/>
            <person name="Neafsey D."/>
            <person name="Nusbaum C."/>
            <person name="Birren B."/>
        </authorList>
    </citation>
    <scope>NUCLEOTIDE SEQUENCE</scope>
    <source>
        <strain evidence="16">9E7_DIV0242</strain>
    </source>
</reference>
<dbReference type="SMART" id="SM00388">
    <property type="entry name" value="HisKA"/>
    <property type="match status" value="1"/>
</dbReference>
<comment type="catalytic activity">
    <reaction evidence="1">
        <text>ATP + protein L-histidine = ADP + protein N-phospho-L-histidine.</text>
        <dbReference type="EC" id="2.7.13.3"/>
    </reaction>
</comment>
<dbReference type="Pfam" id="PF02518">
    <property type="entry name" value="HATPase_c"/>
    <property type="match status" value="1"/>
</dbReference>
<dbReference type="InterPro" id="IPR003594">
    <property type="entry name" value="HATPase_dom"/>
</dbReference>
<organism evidence="15">
    <name type="scientific">Candidatus Enterococcus clewellii</name>
    <dbReference type="NCBI Taxonomy" id="1834193"/>
    <lineage>
        <taxon>Bacteria</taxon>
        <taxon>Bacillati</taxon>
        <taxon>Bacillota</taxon>
        <taxon>Bacilli</taxon>
        <taxon>Lactobacillales</taxon>
        <taxon>Enterococcaceae</taxon>
        <taxon>Enterococcus</taxon>
    </lineage>
</organism>
<reference evidence="16" key="3">
    <citation type="submission" date="2024-03" db="EMBL/GenBank/DDBJ databases">
        <title>The Genome Sequence of Enterococcus sp. DIV0242b.</title>
        <authorList>
            <consortium name="The Broad Institute Genomics Platform"/>
            <consortium name="The Broad Institute Microbial Omics Core"/>
            <consortium name="The Broad Institute Genomic Center for Infectious Diseases"/>
            <person name="Earl A."/>
            <person name="Manson A."/>
            <person name="Gilmore M."/>
            <person name="Schwartman J."/>
            <person name="Shea T."/>
            <person name="Abouelleil A."/>
            <person name="Cao P."/>
            <person name="Chapman S."/>
            <person name="Cusick C."/>
            <person name="Young S."/>
            <person name="Neafsey D."/>
            <person name="Nusbaum C."/>
            <person name="Birren B."/>
        </authorList>
    </citation>
    <scope>NUCLEOTIDE SEQUENCE</scope>
    <source>
        <strain evidence="16">9E7_DIV0242</strain>
    </source>
</reference>
<dbReference type="PANTHER" id="PTHR45528:SF1">
    <property type="entry name" value="SENSOR HISTIDINE KINASE CPXA"/>
    <property type="match status" value="1"/>
</dbReference>
<dbReference type="EMBL" id="CP147247">
    <property type="protein sequence ID" value="WYJ88918.1"/>
    <property type="molecule type" value="Genomic_DNA"/>
</dbReference>
<keyword evidence="4" id="KW-1003">Cell membrane</keyword>
<evidence type="ECO:0000256" key="5">
    <source>
        <dbReference type="ARBA" id="ARBA00022553"/>
    </source>
</evidence>
<evidence type="ECO:0000256" key="7">
    <source>
        <dbReference type="ARBA" id="ARBA00022692"/>
    </source>
</evidence>
<dbReference type="SUPFAM" id="SSF47384">
    <property type="entry name" value="Homodimeric domain of signal transducing histidine kinase"/>
    <property type="match status" value="1"/>
</dbReference>
<dbReference type="CDD" id="cd00082">
    <property type="entry name" value="HisKA"/>
    <property type="match status" value="1"/>
</dbReference>
<evidence type="ECO:0000313" key="16">
    <source>
        <dbReference type="EMBL" id="WYJ88918.1"/>
    </source>
</evidence>
<dbReference type="AlphaFoldDB" id="A0A242KCF6"/>
<evidence type="ECO:0000313" key="17">
    <source>
        <dbReference type="Proteomes" id="UP000195141"/>
    </source>
</evidence>
<evidence type="ECO:0000313" key="15">
    <source>
        <dbReference type="EMBL" id="OTP18855.1"/>
    </source>
</evidence>
<dbReference type="PANTHER" id="PTHR45528">
    <property type="entry name" value="SENSOR HISTIDINE KINASE CPXA"/>
    <property type="match status" value="1"/>
</dbReference>
<dbReference type="EMBL" id="NGMM01000001">
    <property type="protein sequence ID" value="OTP18855.1"/>
    <property type="molecule type" value="Genomic_DNA"/>
</dbReference>
<evidence type="ECO:0000256" key="8">
    <source>
        <dbReference type="ARBA" id="ARBA00022741"/>
    </source>
</evidence>
<keyword evidence="7" id="KW-0812">Transmembrane</keyword>